<organism evidence="2 3">
    <name type="scientific">Metasolibacillus meyeri</name>
    <dbReference type="NCBI Taxonomy" id="1071052"/>
    <lineage>
        <taxon>Bacteria</taxon>
        <taxon>Bacillati</taxon>
        <taxon>Bacillota</taxon>
        <taxon>Bacilli</taxon>
        <taxon>Bacillales</taxon>
        <taxon>Caryophanaceae</taxon>
        <taxon>Metasolibacillus</taxon>
    </lineage>
</organism>
<accession>A0AAW9NF30</accession>
<reference evidence="2 3" key="1">
    <citation type="submission" date="2023-03" db="EMBL/GenBank/DDBJ databases">
        <title>Bacillus Genome Sequencing.</title>
        <authorList>
            <person name="Dunlap C."/>
        </authorList>
    </citation>
    <scope>NUCLEOTIDE SEQUENCE [LARGE SCALE GENOMIC DNA]</scope>
    <source>
        <strain evidence="2 3">B-59205</strain>
    </source>
</reference>
<evidence type="ECO:0000256" key="1">
    <source>
        <dbReference type="SAM" id="MobiDB-lite"/>
    </source>
</evidence>
<protein>
    <submittedName>
        <fullName evidence="2">Multidrug ABC transporter ATPase</fullName>
    </submittedName>
</protein>
<proteinExistence type="predicted"/>
<keyword evidence="3" id="KW-1185">Reference proteome</keyword>
<sequence length="59" mass="7051">MEKNNQQPRSGQMVNNMEDLKQLGKQMENMRDGQQLEENDRIVDPQQFDKIEDRNENSQ</sequence>
<feature type="region of interest" description="Disordered" evidence="1">
    <location>
        <begin position="1"/>
        <end position="59"/>
    </location>
</feature>
<comment type="caution">
    <text evidence="2">The sequence shown here is derived from an EMBL/GenBank/DDBJ whole genome shotgun (WGS) entry which is preliminary data.</text>
</comment>
<dbReference type="AlphaFoldDB" id="A0AAW9NF30"/>
<dbReference type="EMBL" id="JARSFG010000002">
    <property type="protein sequence ID" value="MEC1176974.1"/>
    <property type="molecule type" value="Genomic_DNA"/>
</dbReference>
<name>A0AAW9NF30_9BACL</name>
<dbReference type="RefSeq" id="WP_326121177.1">
    <property type="nucleotide sequence ID" value="NZ_JARSFG010000002.1"/>
</dbReference>
<feature type="compositionally biased region" description="Polar residues" evidence="1">
    <location>
        <begin position="1"/>
        <end position="15"/>
    </location>
</feature>
<evidence type="ECO:0000313" key="2">
    <source>
        <dbReference type="EMBL" id="MEC1176974.1"/>
    </source>
</evidence>
<dbReference type="Proteomes" id="UP001344888">
    <property type="component" value="Unassembled WGS sequence"/>
</dbReference>
<evidence type="ECO:0000313" key="3">
    <source>
        <dbReference type="Proteomes" id="UP001344888"/>
    </source>
</evidence>
<gene>
    <name evidence="2" type="ORF">P9B03_00530</name>
</gene>
<feature type="compositionally biased region" description="Basic and acidic residues" evidence="1">
    <location>
        <begin position="38"/>
        <end position="59"/>
    </location>
</feature>